<dbReference type="EC" id="2.7.11.22" evidence="1"/>
<dbReference type="Pfam" id="PF00069">
    <property type="entry name" value="Pkinase"/>
    <property type="match status" value="1"/>
</dbReference>
<accession>A0A8J4LSD9</accession>
<keyword evidence="2" id="KW-0723">Serine/threonine-protein kinase</keyword>
<evidence type="ECO:0000259" key="10">
    <source>
        <dbReference type="PROSITE" id="PS50011"/>
    </source>
</evidence>
<dbReference type="Gene3D" id="1.10.510.10">
    <property type="entry name" value="Transferase(Phosphotransferase) domain 1"/>
    <property type="match status" value="1"/>
</dbReference>
<evidence type="ECO:0000256" key="2">
    <source>
        <dbReference type="ARBA" id="ARBA00022527"/>
    </source>
</evidence>
<gene>
    <name evidence="11" type="ORF">Vretimale_11771</name>
</gene>
<evidence type="ECO:0000256" key="6">
    <source>
        <dbReference type="ARBA" id="ARBA00022840"/>
    </source>
</evidence>
<dbReference type="InterPro" id="IPR000719">
    <property type="entry name" value="Prot_kinase_dom"/>
</dbReference>
<feature type="binding site" evidence="9">
    <location>
        <position position="58"/>
    </location>
    <ligand>
        <name>ATP</name>
        <dbReference type="ChEBI" id="CHEBI:30616"/>
    </ligand>
</feature>
<reference evidence="11" key="1">
    <citation type="journal article" date="2021" name="Proc. Natl. Acad. Sci. U.S.A.">
        <title>Three genomes in the algal genus Volvox reveal the fate of a haploid sex-determining region after a transition to homothallism.</title>
        <authorList>
            <person name="Yamamoto K."/>
            <person name="Hamaji T."/>
            <person name="Kawai-Toyooka H."/>
            <person name="Matsuzaki R."/>
            <person name="Takahashi F."/>
            <person name="Nishimura Y."/>
            <person name="Kawachi M."/>
            <person name="Noguchi H."/>
            <person name="Minakuchi Y."/>
            <person name="Umen J.G."/>
            <person name="Toyoda A."/>
            <person name="Nozaki H."/>
        </authorList>
    </citation>
    <scope>NUCLEOTIDE SEQUENCE</scope>
    <source>
        <strain evidence="11">NIES-3785</strain>
    </source>
</reference>
<organism evidence="11 12">
    <name type="scientific">Volvox reticuliferus</name>
    <dbReference type="NCBI Taxonomy" id="1737510"/>
    <lineage>
        <taxon>Eukaryota</taxon>
        <taxon>Viridiplantae</taxon>
        <taxon>Chlorophyta</taxon>
        <taxon>core chlorophytes</taxon>
        <taxon>Chlorophyceae</taxon>
        <taxon>CS clade</taxon>
        <taxon>Chlamydomonadales</taxon>
        <taxon>Volvocaceae</taxon>
        <taxon>Volvox</taxon>
    </lineage>
</organism>
<protein>
    <recommendedName>
        <fullName evidence="1">cyclin-dependent kinase</fullName>
        <ecNumber evidence="1">2.7.11.22</ecNumber>
    </recommendedName>
</protein>
<dbReference type="AlphaFoldDB" id="A0A8J4LSD9"/>
<dbReference type="GO" id="GO:0005524">
    <property type="term" value="F:ATP binding"/>
    <property type="evidence" value="ECO:0007669"/>
    <property type="project" value="UniProtKB-UniRule"/>
</dbReference>
<keyword evidence="4 9" id="KW-0547">Nucleotide-binding</keyword>
<dbReference type="InterPro" id="IPR008266">
    <property type="entry name" value="Tyr_kinase_AS"/>
</dbReference>
<proteinExistence type="predicted"/>
<dbReference type="SUPFAM" id="SSF56112">
    <property type="entry name" value="Protein kinase-like (PK-like)"/>
    <property type="match status" value="1"/>
</dbReference>
<dbReference type="InterPro" id="IPR017441">
    <property type="entry name" value="Protein_kinase_ATP_BS"/>
</dbReference>
<evidence type="ECO:0000313" key="11">
    <source>
        <dbReference type="EMBL" id="GIM07703.1"/>
    </source>
</evidence>
<name>A0A8J4LSD9_9CHLO</name>
<keyword evidence="5" id="KW-0418">Kinase</keyword>
<evidence type="ECO:0000313" key="12">
    <source>
        <dbReference type="Proteomes" id="UP000722791"/>
    </source>
</evidence>
<dbReference type="PROSITE" id="PS00107">
    <property type="entry name" value="PROTEIN_KINASE_ATP"/>
    <property type="match status" value="1"/>
</dbReference>
<keyword evidence="3" id="KW-0808">Transferase</keyword>
<evidence type="ECO:0000256" key="8">
    <source>
        <dbReference type="ARBA" id="ARBA00048367"/>
    </source>
</evidence>
<dbReference type="FunFam" id="3.30.200.20:FF:000049">
    <property type="entry name" value="cyclin-dependent kinase-like 1 isoform X1"/>
    <property type="match status" value="1"/>
</dbReference>
<comment type="catalytic activity">
    <reaction evidence="8">
        <text>L-seryl-[protein] + ATP = O-phospho-L-seryl-[protein] + ADP + H(+)</text>
        <dbReference type="Rhea" id="RHEA:17989"/>
        <dbReference type="Rhea" id="RHEA-COMP:9863"/>
        <dbReference type="Rhea" id="RHEA-COMP:11604"/>
        <dbReference type="ChEBI" id="CHEBI:15378"/>
        <dbReference type="ChEBI" id="CHEBI:29999"/>
        <dbReference type="ChEBI" id="CHEBI:30616"/>
        <dbReference type="ChEBI" id="CHEBI:83421"/>
        <dbReference type="ChEBI" id="CHEBI:456216"/>
        <dbReference type="EC" id="2.7.11.22"/>
    </reaction>
</comment>
<evidence type="ECO:0000256" key="1">
    <source>
        <dbReference type="ARBA" id="ARBA00012425"/>
    </source>
</evidence>
<evidence type="ECO:0000256" key="4">
    <source>
        <dbReference type="ARBA" id="ARBA00022741"/>
    </source>
</evidence>
<comment type="caution">
    <text evidence="11">The sequence shown here is derived from an EMBL/GenBank/DDBJ whole genome shotgun (WGS) entry which is preliminary data.</text>
</comment>
<evidence type="ECO:0000256" key="9">
    <source>
        <dbReference type="PROSITE-ProRule" id="PRU10141"/>
    </source>
</evidence>
<dbReference type="InterPro" id="IPR011009">
    <property type="entry name" value="Kinase-like_dom_sf"/>
</dbReference>
<dbReference type="PROSITE" id="PS00109">
    <property type="entry name" value="PROTEIN_KINASE_TYR"/>
    <property type="match status" value="1"/>
</dbReference>
<dbReference type="PROSITE" id="PS50011">
    <property type="entry name" value="PROTEIN_KINASE_DOM"/>
    <property type="match status" value="1"/>
</dbReference>
<evidence type="ECO:0000256" key="5">
    <source>
        <dbReference type="ARBA" id="ARBA00022777"/>
    </source>
</evidence>
<feature type="domain" description="Protein kinase" evidence="10">
    <location>
        <begin position="29"/>
        <end position="220"/>
    </location>
</feature>
<dbReference type="EMBL" id="BNCQ01000024">
    <property type="protein sequence ID" value="GIM07703.1"/>
    <property type="molecule type" value="Genomic_DNA"/>
</dbReference>
<dbReference type="Proteomes" id="UP000722791">
    <property type="component" value="Unassembled WGS sequence"/>
</dbReference>
<comment type="catalytic activity">
    <reaction evidence="7">
        <text>L-threonyl-[protein] + ATP = O-phospho-L-threonyl-[protein] + ADP + H(+)</text>
        <dbReference type="Rhea" id="RHEA:46608"/>
        <dbReference type="Rhea" id="RHEA-COMP:11060"/>
        <dbReference type="Rhea" id="RHEA-COMP:11605"/>
        <dbReference type="ChEBI" id="CHEBI:15378"/>
        <dbReference type="ChEBI" id="CHEBI:30013"/>
        <dbReference type="ChEBI" id="CHEBI:30616"/>
        <dbReference type="ChEBI" id="CHEBI:61977"/>
        <dbReference type="ChEBI" id="CHEBI:456216"/>
        <dbReference type="EC" id="2.7.11.22"/>
    </reaction>
</comment>
<keyword evidence="6 9" id="KW-0067">ATP-binding</keyword>
<dbReference type="PANTHER" id="PTHR24055">
    <property type="entry name" value="MITOGEN-ACTIVATED PROTEIN KINASE"/>
    <property type="match status" value="1"/>
</dbReference>
<dbReference type="Gene3D" id="3.30.200.20">
    <property type="entry name" value="Phosphorylase Kinase, domain 1"/>
    <property type="match status" value="1"/>
</dbReference>
<evidence type="ECO:0000256" key="7">
    <source>
        <dbReference type="ARBA" id="ARBA00047811"/>
    </source>
</evidence>
<sequence length="220" mass="25086">MLEGKNSNCRDSPIVVVFRCSVHLSMEDYKYLATLGEGANGVLWKCLERATGRHVAIKIFKQTYQKQEIIRLAMREARVLQTLQHPAIVQLVEALKSKSGRVYMVFPYGGLSAYQELENHPEGFPDPQLKLLVWQLLQALVYLHRRKVVHRDITPGNIFVSEAGELKLFDFGFARTIHYGLRDAEHLSSYAVTDWYRAPGEEVKANIGKLMLADKSKDKP</sequence>
<evidence type="ECO:0000256" key="3">
    <source>
        <dbReference type="ARBA" id="ARBA00022679"/>
    </source>
</evidence>
<dbReference type="GO" id="GO:0004693">
    <property type="term" value="F:cyclin-dependent protein serine/threonine kinase activity"/>
    <property type="evidence" value="ECO:0007669"/>
    <property type="project" value="UniProtKB-EC"/>
</dbReference>
<dbReference type="InterPro" id="IPR050117">
    <property type="entry name" value="MAPK"/>
</dbReference>